<dbReference type="InterPro" id="IPR021338">
    <property type="entry name" value="DUF2953"/>
</dbReference>
<evidence type="ECO:0000256" key="1">
    <source>
        <dbReference type="SAM" id="Phobius"/>
    </source>
</evidence>
<keyword evidence="1" id="KW-0812">Transmembrane</keyword>
<evidence type="ECO:0000313" key="2">
    <source>
        <dbReference type="EMBL" id="MBB3109234.1"/>
    </source>
</evidence>
<accession>A0A7W5AUX5</accession>
<feature type="transmembrane region" description="Helical" evidence="1">
    <location>
        <begin position="191"/>
        <end position="211"/>
    </location>
</feature>
<dbReference type="Proteomes" id="UP000570361">
    <property type="component" value="Unassembled WGS sequence"/>
</dbReference>
<dbReference type="RefSeq" id="WP_183598109.1">
    <property type="nucleotide sequence ID" value="NZ_JACHXK010000002.1"/>
</dbReference>
<organism evidence="2 3">
    <name type="scientific">Paenibacillus phyllosphaerae</name>
    <dbReference type="NCBI Taxonomy" id="274593"/>
    <lineage>
        <taxon>Bacteria</taxon>
        <taxon>Bacillati</taxon>
        <taxon>Bacillota</taxon>
        <taxon>Bacilli</taxon>
        <taxon>Bacillales</taxon>
        <taxon>Paenibacillaceae</taxon>
        <taxon>Paenibacillus</taxon>
    </lineage>
</organism>
<proteinExistence type="predicted"/>
<keyword evidence="1" id="KW-0472">Membrane</keyword>
<gene>
    <name evidence="2" type="ORF">FHS18_001286</name>
</gene>
<evidence type="ECO:0008006" key="4">
    <source>
        <dbReference type="Google" id="ProtNLM"/>
    </source>
</evidence>
<dbReference type="AlphaFoldDB" id="A0A7W5AUX5"/>
<reference evidence="2 3" key="1">
    <citation type="submission" date="2020-08" db="EMBL/GenBank/DDBJ databases">
        <title>Genomic Encyclopedia of Type Strains, Phase III (KMG-III): the genomes of soil and plant-associated and newly described type strains.</title>
        <authorList>
            <person name="Whitman W."/>
        </authorList>
    </citation>
    <scope>NUCLEOTIDE SEQUENCE [LARGE SCALE GENOMIC DNA]</scope>
    <source>
        <strain evidence="2 3">CECT 5862</strain>
    </source>
</reference>
<dbReference type="Pfam" id="PF11167">
    <property type="entry name" value="DUF2953"/>
    <property type="match status" value="1"/>
</dbReference>
<keyword evidence="3" id="KW-1185">Reference proteome</keyword>
<sequence length="233" mass="26629">MLGYPFGGWIAAGLFFLLLTAVLLSRLVVRGIVSRIGEDDHVELRIRGLMGLVNYHWELPIMRFTSLSKGVEMKQEKTSTNMGGDSEQISKEKVDKETIIKQIDWMRVLLQQTDQLLGWVRITLNHVHLTDWRWRSAVGTGDAMWTAMLTGMAWTVKTTAIGVISQLIRLKTEPKVTVEPVYAKAHFSTEWHFSAHIRLGYAIFAGVHLLYRMRKARGILRGLVGWQRILMRA</sequence>
<feature type="transmembrane region" description="Helical" evidence="1">
    <location>
        <begin position="143"/>
        <end position="168"/>
    </location>
</feature>
<comment type="caution">
    <text evidence="2">The sequence shown here is derived from an EMBL/GenBank/DDBJ whole genome shotgun (WGS) entry which is preliminary data.</text>
</comment>
<evidence type="ECO:0000313" key="3">
    <source>
        <dbReference type="Proteomes" id="UP000570361"/>
    </source>
</evidence>
<protein>
    <recommendedName>
        <fullName evidence="4">DUF2953 domain-containing protein</fullName>
    </recommendedName>
</protein>
<dbReference type="EMBL" id="JACHXK010000002">
    <property type="protein sequence ID" value="MBB3109234.1"/>
    <property type="molecule type" value="Genomic_DNA"/>
</dbReference>
<feature type="transmembrane region" description="Helical" evidence="1">
    <location>
        <begin position="6"/>
        <end position="29"/>
    </location>
</feature>
<name>A0A7W5AUX5_9BACL</name>
<keyword evidence="1" id="KW-1133">Transmembrane helix</keyword>